<sequence>MVPQWWRGTLLVCRARAGAAARGLALSRHEQKHLRSALRRGPDLLYGFLGFSPGPRGFKGPPAKSDQSPK</sequence>
<dbReference type="OrthoDB" id="6332846at2759"/>
<accession>A0A4C1WI78</accession>
<dbReference type="AlphaFoldDB" id="A0A4C1WI78"/>
<keyword evidence="2" id="KW-1185">Reference proteome</keyword>
<gene>
    <name evidence="1" type="ORF">EVAR_31832_1</name>
</gene>
<proteinExistence type="predicted"/>
<comment type="caution">
    <text evidence="1">The sequence shown here is derived from an EMBL/GenBank/DDBJ whole genome shotgun (WGS) entry which is preliminary data.</text>
</comment>
<reference evidence="1 2" key="1">
    <citation type="journal article" date="2019" name="Commun. Biol.">
        <title>The bagworm genome reveals a unique fibroin gene that provides high tensile strength.</title>
        <authorList>
            <person name="Kono N."/>
            <person name="Nakamura H."/>
            <person name="Ohtoshi R."/>
            <person name="Tomita M."/>
            <person name="Numata K."/>
            <person name="Arakawa K."/>
        </authorList>
    </citation>
    <scope>NUCLEOTIDE SEQUENCE [LARGE SCALE GENOMIC DNA]</scope>
</reference>
<organism evidence="1 2">
    <name type="scientific">Eumeta variegata</name>
    <name type="common">Bagworm moth</name>
    <name type="synonym">Eumeta japonica</name>
    <dbReference type="NCBI Taxonomy" id="151549"/>
    <lineage>
        <taxon>Eukaryota</taxon>
        <taxon>Metazoa</taxon>
        <taxon>Ecdysozoa</taxon>
        <taxon>Arthropoda</taxon>
        <taxon>Hexapoda</taxon>
        <taxon>Insecta</taxon>
        <taxon>Pterygota</taxon>
        <taxon>Neoptera</taxon>
        <taxon>Endopterygota</taxon>
        <taxon>Lepidoptera</taxon>
        <taxon>Glossata</taxon>
        <taxon>Ditrysia</taxon>
        <taxon>Tineoidea</taxon>
        <taxon>Psychidae</taxon>
        <taxon>Oiketicinae</taxon>
        <taxon>Eumeta</taxon>
    </lineage>
</organism>
<dbReference type="Proteomes" id="UP000299102">
    <property type="component" value="Unassembled WGS sequence"/>
</dbReference>
<evidence type="ECO:0000313" key="1">
    <source>
        <dbReference type="EMBL" id="GBP51108.1"/>
    </source>
</evidence>
<evidence type="ECO:0000313" key="2">
    <source>
        <dbReference type="Proteomes" id="UP000299102"/>
    </source>
</evidence>
<name>A0A4C1WI78_EUMVA</name>
<dbReference type="EMBL" id="BGZK01000574">
    <property type="protein sequence ID" value="GBP51108.1"/>
    <property type="molecule type" value="Genomic_DNA"/>
</dbReference>
<protein>
    <submittedName>
        <fullName evidence="1">Uncharacterized protein</fullName>
    </submittedName>
</protein>